<comment type="caution">
    <text evidence="3">The sequence shown here is derived from an EMBL/GenBank/DDBJ whole genome shotgun (WGS) entry which is preliminary data.</text>
</comment>
<dbReference type="InterPro" id="IPR050491">
    <property type="entry name" value="AmpC-like"/>
</dbReference>
<feature type="domain" description="Beta-lactamase-related" evidence="2">
    <location>
        <begin position="44"/>
        <end position="370"/>
    </location>
</feature>
<dbReference type="Proteomes" id="UP000706039">
    <property type="component" value="Unassembled WGS sequence"/>
</dbReference>
<dbReference type="Pfam" id="PF00144">
    <property type="entry name" value="Beta-lactamase"/>
    <property type="match status" value="1"/>
</dbReference>
<dbReference type="EMBL" id="JAINVV010000003">
    <property type="protein sequence ID" value="MBY8821602.1"/>
    <property type="molecule type" value="Genomic_DNA"/>
</dbReference>
<name>A0ABS7PJY7_9SPHN</name>
<dbReference type="InterPro" id="IPR001466">
    <property type="entry name" value="Beta-lactam-related"/>
</dbReference>
<accession>A0ABS7PJY7</accession>
<reference evidence="3 4" key="1">
    <citation type="submission" date="2021-08" db="EMBL/GenBank/DDBJ databases">
        <authorList>
            <person name="Tuo L."/>
        </authorList>
    </citation>
    <scope>NUCLEOTIDE SEQUENCE [LARGE SCALE GENOMIC DNA]</scope>
    <source>
        <strain evidence="3 4">JCM 31229</strain>
    </source>
</reference>
<dbReference type="InterPro" id="IPR012338">
    <property type="entry name" value="Beta-lactam/transpept-like"/>
</dbReference>
<dbReference type="RefSeq" id="WP_222988707.1">
    <property type="nucleotide sequence ID" value="NZ_JAINVV010000003.1"/>
</dbReference>
<evidence type="ECO:0000313" key="3">
    <source>
        <dbReference type="EMBL" id="MBY8821602.1"/>
    </source>
</evidence>
<sequence length="392" mass="41941">MRNRRIARWLGAAPLLLLMAQALPAPALAGAPRSAAATINSGSVDKVMADSLATQKLAGGVVGVMKGGKIVLVKGYGMADLEDGQAVKPDTIFRIGSITKQFTSAMLMMLVERGQLSLSDPISKYFPDFPHPEGITVRHLLDHTSGIHSYTDKVFMASRGWREHDTKEMVSYIAGQDNLTDFPVGTEYRYNNSAYVMAGAIVEKLTGKPYAVALDEMIVKPLGLTDTVYDDERTIVPRRAKGYGLRDGKLAYPVALSVSVSGGAGAIRSTATDMLRWHEALFAGKVVKPESLALMIEPAKLKDGRLTSQARKPGPDGRAPMDYGLGLGVGTRDGHRLIGHGGAINGFNAMLYTYPDDGTSIVLLTNTDGGANELYWKVAQAWLGSQGGATSK</sequence>
<keyword evidence="1" id="KW-0732">Signal</keyword>
<organism evidence="3 4">
    <name type="scientific">Sphingomonas colocasiae</name>
    <dbReference type="NCBI Taxonomy" id="1848973"/>
    <lineage>
        <taxon>Bacteria</taxon>
        <taxon>Pseudomonadati</taxon>
        <taxon>Pseudomonadota</taxon>
        <taxon>Alphaproteobacteria</taxon>
        <taxon>Sphingomonadales</taxon>
        <taxon>Sphingomonadaceae</taxon>
        <taxon>Sphingomonas</taxon>
    </lineage>
</organism>
<gene>
    <name evidence="3" type="ORF">K7G82_04815</name>
</gene>
<dbReference type="SUPFAM" id="SSF56601">
    <property type="entry name" value="beta-lactamase/transpeptidase-like"/>
    <property type="match status" value="1"/>
</dbReference>
<evidence type="ECO:0000259" key="2">
    <source>
        <dbReference type="Pfam" id="PF00144"/>
    </source>
</evidence>
<feature type="chain" id="PRO_5045568159" evidence="1">
    <location>
        <begin position="30"/>
        <end position="392"/>
    </location>
</feature>
<proteinExistence type="predicted"/>
<evidence type="ECO:0000256" key="1">
    <source>
        <dbReference type="SAM" id="SignalP"/>
    </source>
</evidence>
<dbReference type="PANTHER" id="PTHR46825">
    <property type="entry name" value="D-ALANYL-D-ALANINE-CARBOXYPEPTIDASE/ENDOPEPTIDASE AMPH"/>
    <property type="match status" value="1"/>
</dbReference>
<protein>
    <submittedName>
        <fullName evidence="3">Beta-lactamase family protein</fullName>
    </submittedName>
</protein>
<dbReference type="Gene3D" id="3.40.710.10">
    <property type="entry name" value="DD-peptidase/beta-lactamase superfamily"/>
    <property type="match status" value="1"/>
</dbReference>
<dbReference type="PANTHER" id="PTHR46825:SF9">
    <property type="entry name" value="BETA-LACTAMASE-RELATED DOMAIN-CONTAINING PROTEIN"/>
    <property type="match status" value="1"/>
</dbReference>
<evidence type="ECO:0000313" key="4">
    <source>
        <dbReference type="Proteomes" id="UP000706039"/>
    </source>
</evidence>
<keyword evidence="4" id="KW-1185">Reference proteome</keyword>
<feature type="signal peptide" evidence="1">
    <location>
        <begin position="1"/>
        <end position="29"/>
    </location>
</feature>